<dbReference type="InterPro" id="IPR021834">
    <property type="entry name" value="DUF3426"/>
</dbReference>
<evidence type="ECO:0000259" key="2">
    <source>
        <dbReference type="Pfam" id="PF13717"/>
    </source>
</evidence>
<dbReference type="NCBIfam" id="TIGR02098">
    <property type="entry name" value="MJ0042_CXXC"/>
    <property type="match status" value="1"/>
</dbReference>
<dbReference type="RefSeq" id="WP_400882053.1">
    <property type="nucleotide sequence ID" value="NZ_JBIWXY010000002.1"/>
</dbReference>
<dbReference type="Proteomes" id="UP001617669">
    <property type="component" value="Unassembled WGS sequence"/>
</dbReference>
<gene>
    <name evidence="3" type="ORF">ACIKP9_09825</name>
</gene>
<sequence length="345" mass="37426">MQLVTSCPACDTRFHVKPEQLAAHAGDLRCGQCQHVFNAGARLYEVLPPQSLVPLPEHQITNDVVIAPDESSSETFDAVAPPHAGTIQDDSAFVVDSTAESTPPPASADDADAIADIDAALARILDINQGESVDTEAEAYPVLAVDTDTDDQPLALPEANIAEEPETPIEPPVTSSFLAPEQPSRKRRFSPWLTIPLSLLLVFMLLAQAAYLFRSQIAGYWPASRPALSATCQWLGCTVPLPRNAELLALDDSDLQEDFEHPDVIQLATKLLNNASYTQAYPMLELTLTDEDDKPKLRRIFAPEEYLPAGTDLQAGLPAGEEIQINLAFSTSGETVSGYRVFVTY</sequence>
<evidence type="ECO:0000313" key="3">
    <source>
        <dbReference type="EMBL" id="MFJ5446524.1"/>
    </source>
</evidence>
<comment type="caution">
    <text evidence="3">The sequence shown here is derived from an EMBL/GenBank/DDBJ whole genome shotgun (WGS) entry which is preliminary data.</text>
</comment>
<dbReference type="EMBL" id="JBIWXY010000002">
    <property type="protein sequence ID" value="MFJ5446524.1"/>
    <property type="molecule type" value="Genomic_DNA"/>
</dbReference>
<dbReference type="Pfam" id="PF13717">
    <property type="entry name" value="Zn_ribbon_4"/>
    <property type="match status" value="1"/>
</dbReference>
<protein>
    <submittedName>
        <fullName evidence="3">Zinc-ribbon and DUF3426 domain-containing protein</fullName>
    </submittedName>
</protein>
<proteinExistence type="predicted"/>
<organism evidence="3 4">
    <name type="scientific">Methylobacillus methanolivorans</name>
    <dbReference type="NCBI Taxonomy" id="1848927"/>
    <lineage>
        <taxon>Bacteria</taxon>
        <taxon>Pseudomonadati</taxon>
        <taxon>Pseudomonadota</taxon>
        <taxon>Betaproteobacteria</taxon>
        <taxon>Nitrosomonadales</taxon>
        <taxon>Methylophilaceae</taxon>
        <taxon>Methylobacillus</taxon>
    </lineage>
</organism>
<keyword evidence="1" id="KW-1133">Transmembrane helix</keyword>
<dbReference type="Pfam" id="PF11906">
    <property type="entry name" value="DUF3426"/>
    <property type="match status" value="1"/>
</dbReference>
<feature type="transmembrane region" description="Helical" evidence="1">
    <location>
        <begin position="192"/>
        <end position="213"/>
    </location>
</feature>
<reference evidence="3 4" key="1">
    <citation type="submission" date="2024-11" db="EMBL/GenBank/DDBJ databases">
        <authorList>
            <person name="Kaparullina E.N."/>
            <person name="Delegan Y.A."/>
            <person name="Doronina N.V."/>
        </authorList>
    </citation>
    <scope>NUCLEOTIDE SEQUENCE [LARGE SCALE GENOMIC DNA]</scope>
    <source>
        <strain evidence="3 4">7sh_L</strain>
    </source>
</reference>
<evidence type="ECO:0000313" key="4">
    <source>
        <dbReference type="Proteomes" id="UP001617669"/>
    </source>
</evidence>
<feature type="domain" description="Zinc finger/thioredoxin putative" evidence="2">
    <location>
        <begin position="5"/>
        <end position="38"/>
    </location>
</feature>
<dbReference type="InterPro" id="IPR011723">
    <property type="entry name" value="Znf/thioredoxin_put"/>
</dbReference>
<keyword evidence="1" id="KW-0472">Membrane</keyword>
<evidence type="ECO:0000256" key="1">
    <source>
        <dbReference type="SAM" id="Phobius"/>
    </source>
</evidence>
<accession>A0ABW8GML9</accession>
<name>A0ABW8GML9_9PROT</name>
<keyword evidence="4" id="KW-1185">Reference proteome</keyword>
<keyword evidence="1" id="KW-0812">Transmembrane</keyword>